<dbReference type="InterPro" id="IPR045584">
    <property type="entry name" value="Pilin-like"/>
</dbReference>
<dbReference type="InterPro" id="IPR010055">
    <property type="entry name" value="T2SS_protein-GspJ"/>
</dbReference>
<feature type="compositionally biased region" description="Gly residues" evidence="10">
    <location>
        <begin position="248"/>
        <end position="257"/>
    </location>
</feature>
<feature type="region of interest" description="Disordered" evidence="10">
    <location>
        <begin position="223"/>
        <end position="257"/>
    </location>
</feature>
<keyword evidence="9 11" id="KW-0472">Membrane</keyword>
<evidence type="ECO:0000256" key="1">
    <source>
        <dbReference type="ARBA" id="ARBA00004377"/>
    </source>
</evidence>
<evidence type="ECO:0000256" key="6">
    <source>
        <dbReference type="ARBA" id="ARBA00022519"/>
    </source>
</evidence>
<accession>A0ABT7IH61</accession>
<evidence type="ECO:0000313" key="13">
    <source>
        <dbReference type="Proteomes" id="UP001227964"/>
    </source>
</evidence>
<dbReference type="Pfam" id="PF07963">
    <property type="entry name" value="N_methyl"/>
    <property type="match status" value="1"/>
</dbReference>
<sequence length="257" mass="28714">MVAHSALAQPSTMPPVVRNGFTLMEMLIAVTITAVIGLGVWQVLGNVVTSRDRVNEVADQFDAIQRTMLLLERDISQVVNRPGRNIYGDFDPALTSREDDFALKLTRQGWRNPLGTRRSTLQRVGWEYTGDELRRRYWVSVDQGQEDNSRDLVLLSDVTDFAIRFLDGERNWRDNWPDDTSMADMNPGTRPDIPLPLGIEVTLKHERFGELVRTFALPDFDHSQAQGTINAANESQNEQDDAEQPGNGESGGSDAGG</sequence>
<evidence type="ECO:0000256" key="4">
    <source>
        <dbReference type="ARBA" id="ARBA00022475"/>
    </source>
</evidence>
<dbReference type="RefSeq" id="WP_285393371.1">
    <property type="nucleotide sequence ID" value="NZ_JASSVS010000014.1"/>
</dbReference>
<dbReference type="Gene3D" id="2.10.70.20">
    <property type="entry name" value="gspk-gspi-gspj complex like domains"/>
    <property type="match status" value="1"/>
</dbReference>
<evidence type="ECO:0000313" key="12">
    <source>
        <dbReference type="EMBL" id="MDL0433508.1"/>
    </source>
</evidence>
<dbReference type="PANTHER" id="PTHR39583">
    <property type="entry name" value="TYPE II SECRETION SYSTEM PROTEIN J-RELATED"/>
    <property type="match status" value="1"/>
</dbReference>
<proteinExistence type="inferred from homology"/>
<dbReference type="Gene3D" id="3.10.610.10">
    <property type="entry name" value="GSPII I/J protein-like"/>
    <property type="match status" value="1"/>
</dbReference>
<feature type="compositionally biased region" description="Polar residues" evidence="10">
    <location>
        <begin position="223"/>
        <end position="236"/>
    </location>
</feature>
<keyword evidence="8 11" id="KW-1133">Transmembrane helix</keyword>
<keyword evidence="6" id="KW-0997">Cell inner membrane</keyword>
<keyword evidence="4" id="KW-1003">Cell membrane</keyword>
<dbReference type="SUPFAM" id="SSF54523">
    <property type="entry name" value="Pili subunits"/>
    <property type="match status" value="1"/>
</dbReference>
<gene>
    <name evidence="12" type="primary">gspJ</name>
    <name evidence="12" type="ORF">QPM17_20395</name>
</gene>
<comment type="similarity">
    <text evidence="2">Belongs to the GSP J family.</text>
</comment>
<evidence type="ECO:0000256" key="9">
    <source>
        <dbReference type="ARBA" id="ARBA00023136"/>
    </source>
</evidence>
<keyword evidence="13" id="KW-1185">Reference proteome</keyword>
<organism evidence="12 13">
    <name type="scientific">Marinobacter azerbaijanicus</name>
    <dbReference type="NCBI Taxonomy" id="3050455"/>
    <lineage>
        <taxon>Bacteria</taxon>
        <taxon>Pseudomonadati</taxon>
        <taxon>Pseudomonadota</taxon>
        <taxon>Gammaproteobacteria</taxon>
        <taxon>Pseudomonadales</taxon>
        <taxon>Marinobacteraceae</taxon>
        <taxon>Marinobacter</taxon>
    </lineage>
</organism>
<dbReference type="NCBIfam" id="TIGR01711">
    <property type="entry name" value="gspJ"/>
    <property type="match status" value="1"/>
</dbReference>
<dbReference type="InterPro" id="IPR051621">
    <property type="entry name" value="T2SS_protein_J"/>
</dbReference>
<comment type="caution">
    <text evidence="12">The sequence shown here is derived from an EMBL/GenBank/DDBJ whole genome shotgun (WGS) entry which is preliminary data.</text>
</comment>
<evidence type="ECO:0000256" key="8">
    <source>
        <dbReference type="ARBA" id="ARBA00022989"/>
    </source>
</evidence>
<dbReference type="Pfam" id="PF11612">
    <property type="entry name" value="T2SSJ"/>
    <property type="match status" value="1"/>
</dbReference>
<evidence type="ECO:0000256" key="2">
    <source>
        <dbReference type="ARBA" id="ARBA00011084"/>
    </source>
</evidence>
<keyword evidence="5" id="KW-0488">Methylation</keyword>
<evidence type="ECO:0000256" key="5">
    <source>
        <dbReference type="ARBA" id="ARBA00022481"/>
    </source>
</evidence>
<keyword evidence="7 11" id="KW-0812">Transmembrane</keyword>
<name>A0ABT7IH61_9GAMM</name>
<dbReference type="NCBIfam" id="TIGR02532">
    <property type="entry name" value="IV_pilin_GFxxxE"/>
    <property type="match status" value="1"/>
</dbReference>
<dbReference type="Proteomes" id="UP001227964">
    <property type="component" value="Unassembled WGS sequence"/>
</dbReference>
<evidence type="ECO:0000256" key="11">
    <source>
        <dbReference type="SAM" id="Phobius"/>
    </source>
</evidence>
<feature type="transmembrane region" description="Helical" evidence="11">
    <location>
        <begin position="20"/>
        <end position="44"/>
    </location>
</feature>
<evidence type="ECO:0000256" key="3">
    <source>
        <dbReference type="ARBA" id="ARBA00021539"/>
    </source>
</evidence>
<reference evidence="12 13" key="1">
    <citation type="submission" date="2023-06" db="EMBL/GenBank/DDBJ databases">
        <title>Marinobacter azerbaijanicus a moderately halophilic, isolated from Urmia Lake in Azerbaijan region of Iran.</title>
        <authorList>
            <person name="Sanchez-Porro C."/>
            <person name="Aghdam E.M."/>
            <person name="Saheb S.M."/>
            <person name="Tarhriz V."/>
            <person name="Kazemi E."/>
            <person name="Ammozegar M.A."/>
            <person name="Ventosa A."/>
            <person name="Hejazi M.S."/>
        </authorList>
    </citation>
    <scope>NUCLEOTIDE SEQUENCE [LARGE SCALE GENOMIC DNA]</scope>
    <source>
        <strain evidence="12 13">TBZ242</strain>
    </source>
</reference>
<comment type="subcellular location">
    <subcellularLocation>
        <location evidence="1">Cell inner membrane</location>
        <topology evidence="1">Single-pass membrane protein</topology>
    </subcellularLocation>
</comment>
<protein>
    <recommendedName>
        <fullName evidence="3">Type II secretion system protein J</fullName>
    </recommendedName>
</protein>
<dbReference type="InterPro" id="IPR012902">
    <property type="entry name" value="N_methyl_site"/>
</dbReference>
<evidence type="ECO:0000256" key="10">
    <source>
        <dbReference type="SAM" id="MobiDB-lite"/>
    </source>
</evidence>
<evidence type="ECO:0000256" key="7">
    <source>
        <dbReference type="ARBA" id="ARBA00022692"/>
    </source>
</evidence>
<dbReference type="PANTHER" id="PTHR39583:SF2">
    <property type="entry name" value="TYPE II SECRETION SYSTEM PROTEIN J"/>
    <property type="match status" value="1"/>
</dbReference>
<dbReference type="EMBL" id="JASSVS010000014">
    <property type="protein sequence ID" value="MDL0433508.1"/>
    <property type="molecule type" value="Genomic_DNA"/>
</dbReference>